<dbReference type="Pfam" id="PF00890">
    <property type="entry name" value="FAD_binding_2"/>
    <property type="match status" value="1"/>
</dbReference>
<keyword evidence="2" id="KW-0560">Oxidoreductase</keyword>
<keyword evidence="6" id="KW-1185">Reference proteome</keyword>
<dbReference type="PANTHER" id="PTHR42842">
    <property type="entry name" value="FAD/NAD(P)-BINDING OXIDOREDUCTASE"/>
    <property type="match status" value="1"/>
</dbReference>
<evidence type="ECO:0000256" key="1">
    <source>
        <dbReference type="ARBA" id="ARBA00022630"/>
    </source>
</evidence>
<proteinExistence type="predicted"/>
<protein>
    <submittedName>
        <fullName evidence="5">FAD-binding protein</fullName>
    </submittedName>
</protein>
<dbReference type="RefSeq" id="WP_101263219.1">
    <property type="nucleotide sequence ID" value="NZ_MVDD01000022.1"/>
</dbReference>
<dbReference type="Gene3D" id="3.30.70.2700">
    <property type="match status" value="1"/>
</dbReference>
<evidence type="ECO:0000259" key="3">
    <source>
        <dbReference type="Pfam" id="PF00890"/>
    </source>
</evidence>
<dbReference type="InterPro" id="IPR003953">
    <property type="entry name" value="FAD-dep_OxRdtase_2_FAD-bd"/>
</dbReference>
<dbReference type="EMBL" id="MVDD01000022">
    <property type="protein sequence ID" value="PKQ60690.1"/>
    <property type="molecule type" value="Genomic_DNA"/>
</dbReference>
<dbReference type="OrthoDB" id="9772594at2"/>
<dbReference type="SUPFAM" id="SSF51905">
    <property type="entry name" value="FAD/NAD(P)-binding domain"/>
    <property type="match status" value="1"/>
</dbReference>
<dbReference type="PRINTS" id="PR00419">
    <property type="entry name" value="ADXRDTASE"/>
</dbReference>
<dbReference type="Gene3D" id="3.50.50.60">
    <property type="entry name" value="FAD/NAD(P)-binding domain"/>
    <property type="match status" value="2"/>
</dbReference>
<feature type="domain" description="FAD-dependent oxidoreductase 2 FAD-binding" evidence="3">
    <location>
        <begin position="85"/>
        <end position="119"/>
    </location>
</feature>
<feature type="domain" description="FAD-dependent protein C-terminal" evidence="4">
    <location>
        <begin position="269"/>
        <end position="466"/>
    </location>
</feature>
<dbReference type="Proteomes" id="UP000233535">
    <property type="component" value="Unassembled WGS sequence"/>
</dbReference>
<gene>
    <name evidence="5" type="ORF">BZG02_18375</name>
</gene>
<name>A0A2N3HRL0_9BACT</name>
<dbReference type="PANTHER" id="PTHR42842:SF3">
    <property type="entry name" value="FAD_NAD(P)-BINDING OXIDOREDUCTASE FAMILY PROTEIN"/>
    <property type="match status" value="1"/>
</dbReference>
<dbReference type="Pfam" id="PF21688">
    <property type="entry name" value="FAD-depend_C"/>
    <property type="match status" value="1"/>
</dbReference>
<dbReference type="InterPro" id="IPR049516">
    <property type="entry name" value="FAD-depend_C"/>
</dbReference>
<evidence type="ECO:0000256" key="2">
    <source>
        <dbReference type="ARBA" id="ARBA00023002"/>
    </source>
</evidence>
<keyword evidence="1" id="KW-0285">Flavoprotein</keyword>
<dbReference type="InterPro" id="IPR036188">
    <property type="entry name" value="FAD/NAD-bd_sf"/>
</dbReference>
<dbReference type="AlphaFoldDB" id="A0A2N3HRL0"/>
<comment type="caution">
    <text evidence="5">The sequence shown here is derived from an EMBL/GenBank/DDBJ whole genome shotgun (WGS) entry which is preliminary data.</text>
</comment>
<evidence type="ECO:0000259" key="4">
    <source>
        <dbReference type="Pfam" id="PF21688"/>
    </source>
</evidence>
<reference evidence="5 6" key="1">
    <citation type="journal article" date="2017" name="Front. Microbiol.">
        <title>Labilibaculum manganireducens gen. nov., sp. nov. and Labilibaculum filiforme sp. nov., Novel Bacteroidetes Isolated from Subsurface Sediments of the Baltic Sea.</title>
        <authorList>
            <person name="Vandieken V."/>
            <person name="Marshall I.P."/>
            <person name="Niemann H."/>
            <person name="Engelen B."/>
            <person name="Cypionka H."/>
        </authorList>
    </citation>
    <scope>NUCLEOTIDE SEQUENCE [LARGE SCALE GENOMIC DNA]</scope>
    <source>
        <strain evidence="5 6">59.16B</strain>
    </source>
</reference>
<organism evidence="5 6">
    <name type="scientific">Labilibaculum filiforme</name>
    <dbReference type="NCBI Taxonomy" id="1940526"/>
    <lineage>
        <taxon>Bacteria</taxon>
        <taxon>Pseudomonadati</taxon>
        <taxon>Bacteroidota</taxon>
        <taxon>Bacteroidia</taxon>
        <taxon>Marinilabiliales</taxon>
        <taxon>Marinifilaceae</taxon>
        <taxon>Labilibaculum</taxon>
    </lineage>
</organism>
<accession>A0A2N3HRL0</accession>
<dbReference type="GO" id="GO:0016491">
    <property type="term" value="F:oxidoreductase activity"/>
    <property type="evidence" value="ECO:0007669"/>
    <property type="project" value="UniProtKB-KW"/>
</dbReference>
<dbReference type="PIRSF" id="PIRSF038984">
    <property type="entry name" value="FAD_binding_protein"/>
    <property type="match status" value="1"/>
</dbReference>
<evidence type="ECO:0000313" key="5">
    <source>
        <dbReference type="EMBL" id="PKQ60690.1"/>
    </source>
</evidence>
<dbReference type="InterPro" id="IPR028348">
    <property type="entry name" value="FAD-binding_protein"/>
</dbReference>
<sequence length="522" mass="57833">MITELDIVLSPKDASDEKYYKPILAKKLKLSTSQIWGIKILRKSIDARRRNILVNLRFRVACEENFPESEEFTFNYSNVEGKKKVVVVGAGPAGLFAALRLIELGYQPIVLERGKSVEGRKKDLGELHRTRTVNSDSNYSFGEGGAGTFSDGKLYTRSKKRGDLKKILRVLHFHGAQDDILFDAHPHIGTDILPKVIVRIRENILKAGGEVHFSTKVVDYILEGDRICGVTTESGNKIVGDGVILATGHSARDVYRKLQQQGIELEAKSFAMGVRIEHSQELIDQIQYHNPAGRGAYLPAASYSFVHQVEDRGVYSFCMCPGGVIVPAATGDRQQVVNGMSSSNRNTAFANSGMAVEIRTQDLKDYQQYGVLAGLYFQEELEEKAFIEGGENLTAPAQRMGDFVNGRKSSSLPKTSYQPGVVSSSMHEWLPEHIRFRLQEGFKAFGQKSKGFLTNEAIILGVESRTSSPVRIPRERENFQHIRIEGLFPCGEGAGYAGGIVSAAMDGEQCADAFDRYQNPNK</sequence>
<evidence type="ECO:0000313" key="6">
    <source>
        <dbReference type="Proteomes" id="UP000233535"/>
    </source>
</evidence>